<feature type="transmembrane region" description="Helical" evidence="4">
    <location>
        <begin position="159"/>
        <end position="176"/>
    </location>
</feature>
<evidence type="ECO:0000256" key="4">
    <source>
        <dbReference type="SAM" id="Phobius"/>
    </source>
</evidence>
<feature type="transmembrane region" description="Helical" evidence="4">
    <location>
        <begin position="197"/>
        <end position="221"/>
    </location>
</feature>
<comment type="caution">
    <text evidence="5">The sequence shown here is derived from an EMBL/GenBank/DDBJ whole genome shotgun (WGS) entry which is preliminary data.</text>
</comment>
<feature type="transmembrane region" description="Helical" evidence="4">
    <location>
        <begin position="321"/>
        <end position="348"/>
    </location>
</feature>
<dbReference type="InterPro" id="IPR011701">
    <property type="entry name" value="MFS"/>
</dbReference>
<dbReference type="Proteomes" id="UP001203423">
    <property type="component" value="Unassembled WGS sequence"/>
</dbReference>
<feature type="transmembrane region" description="Helical" evidence="4">
    <location>
        <begin position="354"/>
        <end position="373"/>
    </location>
</feature>
<dbReference type="InterPro" id="IPR036259">
    <property type="entry name" value="MFS_trans_sf"/>
</dbReference>
<organism evidence="5 6">
    <name type="scientific">Shewanella surugensis</name>
    <dbReference type="NCBI Taxonomy" id="212020"/>
    <lineage>
        <taxon>Bacteria</taxon>
        <taxon>Pseudomonadati</taxon>
        <taxon>Pseudomonadota</taxon>
        <taxon>Gammaproteobacteria</taxon>
        <taxon>Alteromonadales</taxon>
        <taxon>Shewanellaceae</taxon>
        <taxon>Shewanella</taxon>
    </lineage>
</organism>
<feature type="transmembrane region" description="Helical" evidence="4">
    <location>
        <begin position="292"/>
        <end position="309"/>
    </location>
</feature>
<keyword evidence="2 4" id="KW-1133">Transmembrane helix</keyword>
<name>A0ABT0LKX3_9GAMM</name>
<keyword evidence="6" id="KW-1185">Reference proteome</keyword>
<dbReference type="RefSeq" id="WP_248943239.1">
    <property type="nucleotide sequence ID" value="NZ_JAKIKS010000219.1"/>
</dbReference>
<feature type="transmembrane region" description="Helical" evidence="4">
    <location>
        <begin position="43"/>
        <end position="62"/>
    </location>
</feature>
<dbReference type="Pfam" id="PF07690">
    <property type="entry name" value="MFS_1"/>
    <property type="match status" value="1"/>
</dbReference>
<protein>
    <submittedName>
        <fullName evidence="5">MFS transporter</fullName>
    </submittedName>
</protein>
<proteinExistence type="predicted"/>
<reference evidence="5 6" key="1">
    <citation type="submission" date="2022-01" db="EMBL/GenBank/DDBJ databases">
        <title>Whole genome-based taxonomy of the Shewanellaceae.</title>
        <authorList>
            <person name="Martin-Rodriguez A.J."/>
        </authorList>
    </citation>
    <scope>NUCLEOTIDE SEQUENCE [LARGE SCALE GENOMIC DNA]</scope>
    <source>
        <strain evidence="5 6">DSM 17177</strain>
    </source>
</reference>
<dbReference type="SUPFAM" id="SSF103473">
    <property type="entry name" value="MFS general substrate transporter"/>
    <property type="match status" value="1"/>
</dbReference>
<dbReference type="Gene3D" id="1.20.1720.10">
    <property type="entry name" value="Multidrug resistance protein D"/>
    <property type="match status" value="1"/>
</dbReference>
<dbReference type="EMBL" id="JAKIKS010000219">
    <property type="protein sequence ID" value="MCL1127806.1"/>
    <property type="molecule type" value="Genomic_DNA"/>
</dbReference>
<sequence>MKHPLIIFFATLTFIMCLSNDICIPGVGEIAIAYNTSIDVVIASVSVWFFGLLCTQLFLLFVKINYSINLLLVVAVFFIIINGLLFVVESSDAFILLRFLTGVTVGFLAPITYTIIYQQFPGDQATKYFYKITSICAGSIMLGPIIGSIFISIGLIKSIFIFEAVFSMFALIYFTFTNKQKVVQRKSSHNLSDVVQLLFNFKFITYTLVNSLFFASFIVWIATGVTLFSQEYVIFTLLQVALVFSFVMGSIIGSIYLSQFTLRSTDITVNFIIVILSLLGCFINLISYQDSIFPFFLVLIAIGSIFPIYQKKALDQVNHRLVWPATILTAIINSSIALIASLLAVYVITYSHKYVFIVIFLCVGIASLAKLIAYKKLGSVTKLTK</sequence>
<gene>
    <name evidence="5" type="ORF">L2764_25925</name>
</gene>
<evidence type="ECO:0000256" key="1">
    <source>
        <dbReference type="ARBA" id="ARBA00022692"/>
    </source>
</evidence>
<feature type="transmembrane region" description="Helical" evidence="4">
    <location>
        <begin position="233"/>
        <end position="257"/>
    </location>
</feature>
<keyword evidence="1 4" id="KW-0812">Transmembrane</keyword>
<feature type="transmembrane region" description="Helical" evidence="4">
    <location>
        <begin position="69"/>
        <end position="88"/>
    </location>
</feature>
<keyword evidence="3 4" id="KW-0472">Membrane</keyword>
<feature type="transmembrane region" description="Helical" evidence="4">
    <location>
        <begin position="269"/>
        <end position="286"/>
    </location>
</feature>
<evidence type="ECO:0000313" key="6">
    <source>
        <dbReference type="Proteomes" id="UP001203423"/>
    </source>
</evidence>
<feature type="transmembrane region" description="Helical" evidence="4">
    <location>
        <begin position="94"/>
        <end position="116"/>
    </location>
</feature>
<evidence type="ECO:0000313" key="5">
    <source>
        <dbReference type="EMBL" id="MCL1127806.1"/>
    </source>
</evidence>
<feature type="transmembrane region" description="Helical" evidence="4">
    <location>
        <begin position="128"/>
        <end position="153"/>
    </location>
</feature>
<accession>A0ABT0LKX3</accession>
<evidence type="ECO:0000256" key="3">
    <source>
        <dbReference type="ARBA" id="ARBA00023136"/>
    </source>
</evidence>
<evidence type="ECO:0000256" key="2">
    <source>
        <dbReference type="ARBA" id="ARBA00022989"/>
    </source>
</evidence>